<gene>
    <name evidence="8" type="ORF">CEN91_265</name>
</gene>
<dbReference type="EMBL" id="VMGI01000030">
    <property type="protein sequence ID" value="TSC93311.1"/>
    <property type="molecule type" value="Genomic_DNA"/>
</dbReference>
<accession>A0A554LKC4</accession>
<proteinExistence type="inferred from homology"/>
<evidence type="ECO:0000256" key="4">
    <source>
        <dbReference type="ARBA" id="ARBA00023125"/>
    </source>
</evidence>
<keyword evidence="8" id="KW-0251">Elongation factor</keyword>
<evidence type="ECO:0000313" key="8">
    <source>
        <dbReference type="EMBL" id="TSC93311.1"/>
    </source>
</evidence>
<comment type="similarity">
    <text evidence="1">Belongs to the GreA/GreB family.</text>
</comment>
<dbReference type="FunFam" id="1.10.287.180:FF:000001">
    <property type="entry name" value="Transcription elongation factor GreA"/>
    <property type="match status" value="1"/>
</dbReference>
<name>A0A554LKC4_9BACT</name>
<dbReference type="InterPro" id="IPR018151">
    <property type="entry name" value="TF_GreA/GreB_CS"/>
</dbReference>
<dbReference type="Proteomes" id="UP000315589">
    <property type="component" value="Unassembled WGS sequence"/>
</dbReference>
<keyword evidence="4" id="KW-0238">DNA-binding</keyword>
<reference evidence="8 9" key="1">
    <citation type="submission" date="2017-07" db="EMBL/GenBank/DDBJ databases">
        <title>Mechanisms for carbon and nitrogen cycling indicate functional differentiation within the Candidate Phyla Radiation.</title>
        <authorList>
            <person name="Danczak R.E."/>
            <person name="Johnston M.D."/>
            <person name="Kenah C."/>
            <person name="Slattery M."/>
            <person name="Wrighton K.C."/>
            <person name="Wilkins M.J."/>
        </authorList>
    </citation>
    <scope>NUCLEOTIDE SEQUENCE [LARGE SCALE GENOMIC DNA]</scope>
    <source>
        <strain evidence="8">Licking1014_85</strain>
    </source>
</reference>
<evidence type="ECO:0000313" key="9">
    <source>
        <dbReference type="Proteomes" id="UP000315589"/>
    </source>
</evidence>
<evidence type="ECO:0000259" key="7">
    <source>
        <dbReference type="Pfam" id="PF03449"/>
    </source>
</evidence>
<evidence type="ECO:0000256" key="1">
    <source>
        <dbReference type="ARBA" id="ARBA00008213"/>
    </source>
</evidence>
<keyword evidence="5" id="KW-0804">Transcription</keyword>
<dbReference type="PANTHER" id="PTHR30437:SF4">
    <property type="entry name" value="TRANSCRIPTION ELONGATION FACTOR GREA"/>
    <property type="match status" value="1"/>
</dbReference>
<protein>
    <recommendedName>
        <fullName evidence="2">Transcription elongation factor GreA</fullName>
    </recommendedName>
    <alternativeName>
        <fullName evidence="6">Transcript cleavage factor GreA</fullName>
    </alternativeName>
</protein>
<keyword evidence="3" id="KW-0805">Transcription regulation</keyword>
<dbReference type="PROSITE" id="PS00829">
    <property type="entry name" value="GREAB_1"/>
    <property type="match status" value="1"/>
</dbReference>
<dbReference type="AlphaFoldDB" id="A0A554LKC4"/>
<dbReference type="Pfam" id="PF03449">
    <property type="entry name" value="GreA_GreB_N"/>
    <property type="match status" value="1"/>
</dbReference>
<dbReference type="InterPro" id="IPR023459">
    <property type="entry name" value="Tscrpt_elong_fac_GreA/B_fam"/>
</dbReference>
<organism evidence="8 9">
    <name type="scientific">Candidatus Berkelbacteria bacterium Licking1014_85</name>
    <dbReference type="NCBI Taxonomy" id="2017148"/>
    <lineage>
        <taxon>Bacteria</taxon>
        <taxon>Candidatus Berkelbacteria</taxon>
    </lineage>
</organism>
<evidence type="ECO:0000256" key="2">
    <source>
        <dbReference type="ARBA" id="ARBA00013729"/>
    </source>
</evidence>
<sequence>MPKTLISREGLDKLISELKLLKTIKRPAVIERIQTARSLGDLSENSEYDDARNEQSFIEGRIEQLEGLIKNAKVVENGVNEVVITGSTIELDLNGSEKTYQIVS</sequence>
<dbReference type="InterPro" id="IPR022691">
    <property type="entry name" value="Tscrpt_elong_fac_GreA/B_N"/>
</dbReference>
<dbReference type="Gene3D" id="1.10.287.180">
    <property type="entry name" value="Transcription elongation factor, GreA/GreB, N-terminal domain"/>
    <property type="match status" value="1"/>
</dbReference>
<dbReference type="InterPro" id="IPR036805">
    <property type="entry name" value="Tscrpt_elong_fac_GreA/B_N_sf"/>
</dbReference>
<evidence type="ECO:0000256" key="5">
    <source>
        <dbReference type="ARBA" id="ARBA00023163"/>
    </source>
</evidence>
<evidence type="ECO:0000256" key="6">
    <source>
        <dbReference type="ARBA" id="ARBA00030776"/>
    </source>
</evidence>
<dbReference type="GO" id="GO:0032784">
    <property type="term" value="P:regulation of DNA-templated transcription elongation"/>
    <property type="evidence" value="ECO:0007669"/>
    <property type="project" value="InterPro"/>
</dbReference>
<evidence type="ECO:0000256" key="3">
    <source>
        <dbReference type="ARBA" id="ARBA00023015"/>
    </source>
</evidence>
<comment type="caution">
    <text evidence="8">The sequence shown here is derived from an EMBL/GenBank/DDBJ whole genome shotgun (WGS) entry which is preliminary data.</text>
</comment>
<feature type="domain" description="Transcription elongation factor GreA/GreB N-terminal" evidence="7">
    <location>
        <begin position="5"/>
        <end position="74"/>
    </location>
</feature>
<dbReference type="GO" id="GO:0003677">
    <property type="term" value="F:DNA binding"/>
    <property type="evidence" value="ECO:0007669"/>
    <property type="project" value="UniProtKB-KW"/>
</dbReference>
<keyword evidence="8" id="KW-0648">Protein biosynthesis</keyword>
<dbReference type="SUPFAM" id="SSF46557">
    <property type="entry name" value="GreA transcript cleavage protein, N-terminal domain"/>
    <property type="match status" value="1"/>
</dbReference>
<dbReference type="PANTHER" id="PTHR30437">
    <property type="entry name" value="TRANSCRIPTION ELONGATION FACTOR GREA"/>
    <property type="match status" value="1"/>
</dbReference>
<dbReference type="GO" id="GO:0003746">
    <property type="term" value="F:translation elongation factor activity"/>
    <property type="evidence" value="ECO:0007669"/>
    <property type="project" value="UniProtKB-KW"/>
</dbReference>
<feature type="non-terminal residue" evidence="8">
    <location>
        <position position="104"/>
    </location>
</feature>
<dbReference type="GO" id="GO:0006354">
    <property type="term" value="P:DNA-templated transcription elongation"/>
    <property type="evidence" value="ECO:0007669"/>
    <property type="project" value="TreeGrafter"/>
</dbReference>
<dbReference type="GO" id="GO:0070063">
    <property type="term" value="F:RNA polymerase binding"/>
    <property type="evidence" value="ECO:0007669"/>
    <property type="project" value="InterPro"/>
</dbReference>